<comment type="caution">
    <text evidence="6">The sequence shown here is derived from an EMBL/GenBank/DDBJ whole genome shotgun (WGS) entry which is preliminary data.</text>
</comment>
<evidence type="ECO:0000313" key="7">
    <source>
        <dbReference type="Proteomes" id="UP000319619"/>
    </source>
</evidence>
<dbReference type="GO" id="GO:0020037">
    <property type="term" value="F:heme binding"/>
    <property type="evidence" value="ECO:0007669"/>
    <property type="project" value="InterPro"/>
</dbReference>
<accession>A0A532V1C5</accession>
<evidence type="ECO:0000256" key="1">
    <source>
        <dbReference type="ARBA" id="ARBA00022617"/>
    </source>
</evidence>
<reference evidence="6 7" key="1">
    <citation type="submission" date="2017-06" db="EMBL/GenBank/DDBJ databases">
        <title>Novel microbial phyla capable of carbon fixation and sulfur reduction in deep-sea sediments.</title>
        <authorList>
            <person name="Huang J."/>
            <person name="Baker B."/>
            <person name="Wang Y."/>
        </authorList>
    </citation>
    <scope>NUCLEOTIDE SEQUENCE [LARGE SCALE GENOMIC DNA]</scope>
    <source>
        <strain evidence="6">B3_LCP</strain>
    </source>
</reference>
<gene>
    <name evidence="6" type="ORF">CEE37_04875</name>
</gene>
<evidence type="ECO:0000256" key="4">
    <source>
        <dbReference type="PROSITE-ProRule" id="PRU00433"/>
    </source>
</evidence>
<evidence type="ECO:0000256" key="3">
    <source>
        <dbReference type="ARBA" id="ARBA00023004"/>
    </source>
</evidence>
<evidence type="ECO:0000256" key="2">
    <source>
        <dbReference type="ARBA" id="ARBA00022723"/>
    </source>
</evidence>
<dbReference type="InterPro" id="IPR009056">
    <property type="entry name" value="Cyt_c-like_dom"/>
</dbReference>
<keyword evidence="2 4" id="KW-0479">Metal-binding</keyword>
<dbReference type="EMBL" id="NJBN01000003">
    <property type="protein sequence ID" value="TKJ41001.1"/>
    <property type="molecule type" value="Genomic_DNA"/>
</dbReference>
<name>A0A532V1C5_UNCL8</name>
<dbReference type="GO" id="GO:0009055">
    <property type="term" value="F:electron transfer activity"/>
    <property type="evidence" value="ECO:0007669"/>
    <property type="project" value="InterPro"/>
</dbReference>
<dbReference type="PANTHER" id="PTHR35889:SF3">
    <property type="entry name" value="F-BOX DOMAIN-CONTAINING PROTEIN"/>
    <property type="match status" value="1"/>
</dbReference>
<dbReference type="Pfam" id="PF07635">
    <property type="entry name" value="PSCyt1"/>
    <property type="match status" value="1"/>
</dbReference>
<dbReference type="PANTHER" id="PTHR35889">
    <property type="entry name" value="CYCLOINULO-OLIGOSACCHARIDE FRUCTANOTRANSFERASE-RELATED"/>
    <property type="match status" value="1"/>
</dbReference>
<sequence length="136" mass="14050">MKYFRGLTVILFIFTLSISGCTDMGDPLSGGSPGGGSTTISYSGDVQPIFDNACVSCHVTPPSPGAGDLDLTSYAGLTDPSGPNNAPEVIPGDADNSYFVKRLDGSIPPIMPVGGTLTPAEIDLIKEWINQGALDN</sequence>
<keyword evidence="3 4" id="KW-0408">Iron</keyword>
<dbReference type="PROSITE" id="PS51007">
    <property type="entry name" value="CYTC"/>
    <property type="match status" value="1"/>
</dbReference>
<proteinExistence type="predicted"/>
<feature type="domain" description="Cytochrome c" evidence="5">
    <location>
        <begin position="41"/>
        <end position="133"/>
    </location>
</feature>
<dbReference type="SUPFAM" id="SSF46626">
    <property type="entry name" value="Cytochrome c"/>
    <property type="match status" value="1"/>
</dbReference>
<dbReference type="GO" id="GO:0046872">
    <property type="term" value="F:metal ion binding"/>
    <property type="evidence" value="ECO:0007669"/>
    <property type="project" value="UniProtKB-KW"/>
</dbReference>
<organism evidence="6 7">
    <name type="scientific">candidate division LCP-89 bacterium B3_LCP</name>
    <dbReference type="NCBI Taxonomy" id="2012998"/>
    <lineage>
        <taxon>Bacteria</taxon>
        <taxon>Pseudomonadati</taxon>
        <taxon>Bacteria division LCP-89</taxon>
    </lineage>
</organism>
<evidence type="ECO:0000313" key="6">
    <source>
        <dbReference type="EMBL" id="TKJ41001.1"/>
    </source>
</evidence>
<evidence type="ECO:0000259" key="5">
    <source>
        <dbReference type="PROSITE" id="PS51007"/>
    </source>
</evidence>
<dbReference type="AlphaFoldDB" id="A0A532V1C5"/>
<keyword evidence="1 4" id="KW-0349">Heme</keyword>
<dbReference type="InterPro" id="IPR011429">
    <property type="entry name" value="Cyt_c_Planctomycete-type"/>
</dbReference>
<protein>
    <recommendedName>
        <fullName evidence="5">Cytochrome c domain-containing protein</fullName>
    </recommendedName>
</protein>
<dbReference type="InterPro" id="IPR036909">
    <property type="entry name" value="Cyt_c-like_dom_sf"/>
</dbReference>
<dbReference type="Proteomes" id="UP000319619">
    <property type="component" value="Unassembled WGS sequence"/>
</dbReference>
<dbReference type="PROSITE" id="PS51257">
    <property type="entry name" value="PROKAR_LIPOPROTEIN"/>
    <property type="match status" value="1"/>
</dbReference>